<keyword evidence="3" id="KW-1133">Transmembrane helix</keyword>
<feature type="domain" description="4Fe-4S ferredoxin-type" evidence="4">
    <location>
        <begin position="35"/>
        <end position="63"/>
    </location>
</feature>
<dbReference type="InterPro" id="IPR017900">
    <property type="entry name" value="4Fe4S_Fe_S_CS"/>
</dbReference>
<evidence type="ECO:0000256" key="2">
    <source>
        <dbReference type="ARBA" id="ARBA00023002"/>
    </source>
</evidence>
<name>A0A645BVW8_9ZZZZ</name>
<dbReference type="InterPro" id="IPR017896">
    <property type="entry name" value="4Fe4S_Fe-S-bd"/>
</dbReference>
<dbReference type="PANTHER" id="PTHR43673:SF10">
    <property type="entry name" value="NADH DEHYDROGENASE_NAD(P)H NITROREDUCTASE XCC3605-RELATED"/>
    <property type="match status" value="1"/>
</dbReference>
<dbReference type="PROSITE" id="PS51379">
    <property type="entry name" value="4FE4S_FER_2"/>
    <property type="match status" value="2"/>
</dbReference>
<dbReference type="EC" id="1.6.5.11" evidence="5"/>
<comment type="caution">
    <text evidence="5">The sequence shown here is derived from an EMBL/GenBank/DDBJ whole genome shotgun (WGS) entry which is preliminary data.</text>
</comment>
<sequence length="258" mass="27803">MKQNHIVSIDPALCIGCGLCVSDCPTATIRMDGKTAVVAGRGCIQCGHCQAICPQGAVSLSGFAEAPEVITPSMHVDADSLLGQLKARRSVRQFSAREIPPEAIRQIIEAGRYTPTGTNKQGVSYTVLQQGIQEVEAQAIRLFRGLKRVVDLVYSGLRGIEIDDHFLFKNAKAVIVIKGADAVDAALAASSMELMAQSLGLGVFYSGFFTMVTRLSAKIRKRLGIRRGEKAITTLVLGYPAVRYLRTAQRKPADVLVD</sequence>
<dbReference type="Pfam" id="PF00881">
    <property type="entry name" value="Nitroreductase"/>
    <property type="match status" value="1"/>
</dbReference>
<dbReference type="SUPFAM" id="SSF54862">
    <property type="entry name" value="4Fe-4S ferredoxins"/>
    <property type="match status" value="1"/>
</dbReference>
<proteinExistence type="inferred from homology"/>
<evidence type="ECO:0000259" key="4">
    <source>
        <dbReference type="PROSITE" id="PS51379"/>
    </source>
</evidence>
<organism evidence="5">
    <name type="scientific">bioreactor metagenome</name>
    <dbReference type="NCBI Taxonomy" id="1076179"/>
    <lineage>
        <taxon>unclassified sequences</taxon>
        <taxon>metagenomes</taxon>
        <taxon>ecological metagenomes</taxon>
    </lineage>
</organism>
<keyword evidence="2 5" id="KW-0560">Oxidoreductase</keyword>
<dbReference type="InterPro" id="IPR000415">
    <property type="entry name" value="Nitroreductase-like"/>
</dbReference>
<dbReference type="SUPFAM" id="SSF55469">
    <property type="entry name" value="FMN-dependent nitroreductase-like"/>
    <property type="match status" value="1"/>
</dbReference>
<protein>
    <submittedName>
        <fullName evidence="5">NAD(P)H-quinone oxidoreductase subunit I, chloroplastic</fullName>
        <ecNumber evidence="5">1.6.5.11</ecNumber>
    </submittedName>
</protein>
<dbReference type="PANTHER" id="PTHR43673">
    <property type="entry name" value="NAD(P)H NITROREDUCTASE YDGI-RELATED"/>
    <property type="match status" value="1"/>
</dbReference>
<dbReference type="Pfam" id="PF13237">
    <property type="entry name" value="Fer4_10"/>
    <property type="match status" value="1"/>
</dbReference>
<dbReference type="InterPro" id="IPR029479">
    <property type="entry name" value="Nitroreductase"/>
</dbReference>
<dbReference type="GO" id="GO:0016491">
    <property type="term" value="F:oxidoreductase activity"/>
    <property type="evidence" value="ECO:0007669"/>
    <property type="project" value="UniProtKB-KW"/>
</dbReference>
<evidence type="ECO:0000256" key="1">
    <source>
        <dbReference type="ARBA" id="ARBA00007118"/>
    </source>
</evidence>
<dbReference type="PROSITE" id="PS00198">
    <property type="entry name" value="4FE4S_FER_1"/>
    <property type="match status" value="2"/>
</dbReference>
<reference evidence="5" key="1">
    <citation type="submission" date="2019-08" db="EMBL/GenBank/DDBJ databases">
        <authorList>
            <person name="Kucharzyk K."/>
            <person name="Murdoch R.W."/>
            <person name="Higgins S."/>
            <person name="Loffler F."/>
        </authorList>
    </citation>
    <scope>NUCLEOTIDE SEQUENCE</scope>
</reference>
<dbReference type="AlphaFoldDB" id="A0A645BVW8"/>
<gene>
    <name evidence="5" type="primary">ndhI_91</name>
    <name evidence="5" type="ORF">SDC9_116516</name>
</gene>
<dbReference type="EMBL" id="VSSQ01022954">
    <property type="protein sequence ID" value="MPM69569.1"/>
    <property type="molecule type" value="Genomic_DNA"/>
</dbReference>
<accession>A0A645BVW8</accession>
<evidence type="ECO:0000256" key="3">
    <source>
        <dbReference type="SAM" id="Phobius"/>
    </source>
</evidence>
<keyword evidence="3" id="KW-0472">Membrane</keyword>
<feature type="domain" description="4Fe-4S ferredoxin-type" evidence="4">
    <location>
        <begin position="5"/>
        <end position="34"/>
    </location>
</feature>
<dbReference type="Gene3D" id="3.30.70.20">
    <property type="match status" value="1"/>
</dbReference>
<feature type="transmembrane region" description="Helical" evidence="3">
    <location>
        <begin position="199"/>
        <end position="217"/>
    </location>
</feature>
<comment type="similarity">
    <text evidence="1">Belongs to the nitroreductase family.</text>
</comment>
<evidence type="ECO:0000313" key="5">
    <source>
        <dbReference type="EMBL" id="MPM69569.1"/>
    </source>
</evidence>
<keyword evidence="3" id="KW-0812">Transmembrane</keyword>
<dbReference type="Gene3D" id="3.40.109.10">
    <property type="entry name" value="NADH Oxidase"/>
    <property type="match status" value="1"/>
</dbReference>